<name>E5FIS3_9CAUD</name>
<dbReference type="KEGG" id="vg:10021305"/>
<evidence type="ECO:0000313" key="2">
    <source>
        <dbReference type="Proteomes" id="UP000007430"/>
    </source>
</evidence>
<proteinExistence type="predicted"/>
<organism evidence="1 2">
    <name type="scientific">Escherichia phage vB_EcoM_VR7</name>
    <dbReference type="NCBI Taxonomy" id="700939"/>
    <lineage>
        <taxon>Viruses</taxon>
        <taxon>Duplodnaviria</taxon>
        <taxon>Heunggongvirae</taxon>
        <taxon>Uroviricota</taxon>
        <taxon>Caudoviricetes</taxon>
        <taxon>Pantevenvirales</taxon>
        <taxon>Straboviridae</taxon>
        <taxon>Tevenvirinae</taxon>
        <taxon>Gaprivervirus</taxon>
        <taxon>Gaprivervirus vr7</taxon>
    </lineage>
</organism>
<protein>
    <submittedName>
        <fullName evidence="1">Uncharacterized protein VR7ORF080c</fullName>
    </submittedName>
</protein>
<evidence type="ECO:0000313" key="1">
    <source>
        <dbReference type="EMBL" id="ADR32455.1"/>
    </source>
</evidence>
<sequence>MINFYGIIVYCIGEAINNLIRLMGDEYPSQWLFLVTNTGPF</sequence>
<reference evidence="1 2" key="1">
    <citation type="journal article" date="2010" name="Arch. Virol.">
        <title>Low-temperature T4-like coliphages vB_EcoM-VR5, vB_EcoM-VR7 and vB_EcoM-VR20.</title>
        <authorList>
            <person name="Kaliniene L."/>
            <person name="Klausa V."/>
            <person name="Truncaite L."/>
        </authorList>
    </citation>
    <scope>NUCLEOTIDE SEQUENCE [LARGE SCALE GENOMIC DNA]</scope>
    <source>
        <strain evidence="1">VR7</strain>
    </source>
</reference>
<dbReference type="EMBL" id="HM563683">
    <property type="protein sequence ID" value="ADR32455.1"/>
    <property type="molecule type" value="Genomic_DNA"/>
</dbReference>
<keyword evidence="2" id="KW-1185">Reference proteome</keyword>
<dbReference type="Proteomes" id="UP000007430">
    <property type="component" value="Segment"/>
</dbReference>
<accession>E5FIS3</accession>
<gene>
    <name evidence="1" type="primary">VR7ORF080c</name>
    <name evidence="1" type="ORF">VR7_gp080</name>
</gene>
<dbReference type="RefSeq" id="YP_004063761.1">
    <property type="nucleotide sequence ID" value="NC_014792.1"/>
</dbReference>
<dbReference type="GeneID" id="10021305"/>